<sequence>MPTCQNCDREWSWKQTFKKMFTLGTAMECPHCGEKQYYTKRARKRSAVVTLLTPFIILLNLFDISPYLLVGIYLVFGLSIMGIFPFLIELSNEEEPLW</sequence>
<gene>
    <name evidence="2" type="ORF">DXT76_00955</name>
</gene>
<keyword evidence="1" id="KW-0812">Transmembrane</keyword>
<feature type="transmembrane region" description="Helical" evidence="1">
    <location>
        <begin position="68"/>
        <end position="88"/>
    </location>
</feature>
<dbReference type="AlphaFoldDB" id="A0A3D8VT81"/>
<evidence type="ECO:0000256" key="1">
    <source>
        <dbReference type="SAM" id="Phobius"/>
    </source>
</evidence>
<organism evidence="2 3">
    <name type="scientific">Halobacillus trueperi</name>
    <dbReference type="NCBI Taxonomy" id="156205"/>
    <lineage>
        <taxon>Bacteria</taxon>
        <taxon>Bacillati</taxon>
        <taxon>Bacillota</taxon>
        <taxon>Bacilli</taxon>
        <taxon>Bacillales</taxon>
        <taxon>Bacillaceae</taxon>
        <taxon>Halobacillus</taxon>
    </lineage>
</organism>
<dbReference type="EMBL" id="QTLC01000005">
    <property type="protein sequence ID" value="RDY72622.1"/>
    <property type="molecule type" value="Genomic_DNA"/>
</dbReference>
<evidence type="ECO:0000313" key="2">
    <source>
        <dbReference type="EMBL" id="RDY72622.1"/>
    </source>
</evidence>
<accession>A0A3D8VT81</accession>
<feature type="transmembrane region" description="Helical" evidence="1">
    <location>
        <begin position="45"/>
        <end position="62"/>
    </location>
</feature>
<keyword evidence="1" id="KW-0472">Membrane</keyword>
<dbReference type="NCBIfam" id="TIGR04104">
    <property type="entry name" value="cxxc_20_cxxc"/>
    <property type="match status" value="1"/>
</dbReference>
<proteinExistence type="predicted"/>
<comment type="caution">
    <text evidence="2">The sequence shown here is derived from an EMBL/GenBank/DDBJ whole genome shotgun (WGS) entry which is preliminary data.</text>
</comment>
<dbReference type="Proteomes" id="UP000257032">
    <property type="component" value="Unassembled WGS sequence"/>
</dbReference>
<evidence type="ECO:0000313" key="3">
    <source>
        <dbReference type="Proteomes" id="UP000257032"/>
    </source>
</evidence>
<name>A0A3D8VT81_9BACI</name>
<keyword evidence="1" id="KW-1133">Transmembrane helix</keyword>
<protein>
    <recommendedName>
        <fullName evidence="4">CXXC-20-CXXC protein</fullName>
    </recommendedName>
</protein>
<reference evidence="2 3" key="1">
    <citation type="submission" date="2018-08" db="EMBL/GenBank/DDBJ databases">
        <title>Genome sequence of strict halophilic Halobacillus trueperi SS1 isolated from Lunsu, a salty water body of North West Himalayas.</title>
        <authorList>
            <person name="Gupta S."/>
            <person name="Sharma P."/>
            <person name="Dev K."/>
            <person name="Baumler D."/>
            <person name="Sourirajan A."/>
        </authorList>
    </citation>
    <scope>NUCLEOTIDE SEQUENCE [LARGE SCALE GENOMIC DNA]</scope>
    <source>
        <strain evidence="2 3">SS1</strain>
    </source>
</reference>
<dbReference type="RefSeq" id="WP_115893222.1">
    <property type="nucleotide sequence ID" value="NZ_QTLC01000005.1"/>
</dbReference>
<dbReference type="InterPro" id="IPR026369">
    <property type="entry name" value="CxxC_20_CxxC"/>
</dbReference>
<evidence type="ECO:0008006" key="4">
    <source>
        <dbReference type="Google" id="ProtNLM"/>
    </source>
</evidence>